<evidence type="ECO:0000256" key="2">
    <source>
        <dbReference type="ARBA" id="ARBA00008473"/>
    </source>
</evidence>
<dbReference type="GO" id="GO:0005797">
    <property type="term" value="C:Golgi medial cisterna"/>
    <property type="evidence" value="ECO:0007669"/>
    <property type="project" value="TreeGrafter"/>
</dbReference>
<keyword evidence="12" id="KW-1185">Reference proteome</keyword>
<dbReference type="PIRSF" id="PIRSF027109">
    <property type="entry name" value="Golgi_SNARE"/>
    <property type="match status" value="1"/>
</dbReference>
<evidence type="ECO:0000256" key="3">
    <source>
        <dbReference type="ARBA" id="ARBA00022448"/>
    </source>
</evidence>
<dbReference type="GO" id="GO:0005801">
    <property type="term" value="C:cis-Golgi network"/>
    <property type="evidence" value="ECO:0007669"/>
    <property type="project" value="InterPro"/>
</dbReference>
<evidence type="ECO:0000256" key="9">
    <source>
        <dbReference type="PIRNR" id="PIRNR027109"/>
    </source>
</evidence>
<evidence type="ECO:0000256" key="5">
    <source>
        <dbReference type="ARBA" id="ARBA00022927"/>
    </source>
</evidence>
<dbReference type="PANTHER" id="PTHR21094">
    <property type="entry name" value="GOS-28 SNARE- RELATED"/>
    <property type="match status" value="1"/>
</dbReference>
<dbReference type="InterPro" id="IPR023601">
    <property type="entry name" value="Golgi_SNAP_su1"/>
</dbReference>
<dbReference type="GO" id="GO:0006906">
    <property type="term" value="P:vesicle fusion"/>
    <property type="evidence" value="ECO:0007669"/>
    <property type="project" value="TreeGrafter"/>
</dbReference>
<dbReference type="Proteomes" id="UP000320333">
    <property type="component" value="Unassembled WGS sequence"/>
</dbReference>
<dbReference type="STRING" id="246404.A0A507FEL6"/>
<dbReference type="GO" id="GO:0031201">
    <property type="term" value="C:SNARE complex"/>
    <property type="evidence" value="ECO:0007669"/>
    <property type="project" value="TreeGrafter"/>
</dbReference>
<evidence type="ECO:0000256" key="6">
    <source>
        <dbReference type="ARBA" id="ARBA00022989"/>
    </source>
</evidence>
<sequence length="236" mass="26145">MSWESVRRQAKQLENEVELKLSNYSKCIASSSGDGASISINMEAASLLPAFSQSEQMESDLEDCLRRLTKVTNQMAEFLDSPNQHMPTNPSMMHVLQRHREILYDYSKEFNRTKANAASSRSHAELLSGGIGNRGSSSGNSGMGLHDMMLNERNNIDRAHGIADTVLEQAYTTREQLDSQGQILAKSRSRIGGVLERFPAINNLVGKISSKKRRDQMIVAGVLGVCAFILIWAIAR</sequence>
<name>A0A507FEL6_9FUNG</name>
<dbReference type="EMBL" id="QEAP01000149">
    <property type="protein sequence ID" value="TPX74020.1"/>
    <property type="molecule type" value="Genomic_DNA"/>
</dbReference>
<evidence type="ECO:0000313" key="11">
    <source>
        <dbReference type="EMBL" id="TPX74020.1"/>
    </source>
</evidence>
<dbReference type="GO" id="GO:0048219">
    <property type="term" value="P:inter-Golgi cisterna vesicle-mediated transport"/>
    <property type="evidence" value="ECO:0007669"/>
    <property type="project" value="TreeGrafter"/>
</dbReference>
<dbReference type="AlphaFoldDB" id="A0A507FEL6"/>
<evidence type="ECO:0000256" key="1">
    <source>
        <dbReference type="ARBA" id="ARBA00004409"/>
    </source>
</evidence>
<proteinExistence type="inferred from homology"/>
<reference evidence="11 12" key="1">
    <citation type="journal article" date="2019" name="Sci. Rep.">
        <title>Comparative genomics of chytrid fungi reveal insights into the obligate biotrophic and pathogenic lifestyle of Synchytrium endobioticum.</title>
        <authorList>
            <person name="van de Vossenberg B.T.L.H."/>
            <person name="Warris S."/>
            <person name="Nguyen H.D.T."/>
            <person name="van Gent-Pelzer M.P.E."/>
            <person name="Joly D.L."/>
            <person name="van de Geest H.C."/>
            <person name="Bonants P.J.M."/>
            <person name="Smith D.S."/>
            <person name="Levesque C.A."/>
            <person name="van der Lee T.A.J."/>
        </authorList>
    </citation>
    <scope>NUCLEOTIDE SEQUENCE [LARGE SCALE GENOMIC DNA]</scope>
    <source>
        <strain evidence="11 12">CBS 675.73</strain>
    </source>
</reference>
<keyword evidence="4 10" id="KW-0812">Transmembrane</keyword>
<dbReference type="GO" id="GO:0006888">
    <property type="term" value="P:endoplasmic reticulum to Golgi vesicle-mediated transport"/>
    <property type="evidence" value="ECO:0007669"/>
    <property type="project" value="InterPro"/>
</dbReference>
<evidence type="ECO:0000256" key="8">
    <source>
        <dbReference type="ARBA" id="ARBA00023136"/>
    </source>
</evidence>
<dbReference type="GO" id="GO:0005484">
    <property type="term" value="F:SNAP receptor activity"/>
    <property type="evidence" value="ECO:0007669"/>
    <property type="project" value="TreeGrafter"/>
</dbReference>
<evidence type="ECO:0000313" key="12">
    <source>
        <dbReference type="Proteomes" id="UP000320333"/>
    </source>
</evidence>
<keyword evidence="7 9" id="KW-0333">Golgi apparatus</keyword>
<comment type="function">
    <text evidence="9">Involved in transport from the ER to the Golgi apparatus as well as in intra-Golgi transport. It belongs to a super-family of proteins called t-SNAREs or soluble NSF (N-ethylmaleimide-sensitive factor) attachment protein receptor.</text>
</comment>
<comment type="subcellular location">
    <subcellularLocation>
        <location evidence="1">Golgi apparatus membrane</location>
        <topology evidence="1">Single-pass type IV membrane protein</topology>
    </subcellularLocation>
</comment>
<evidence type="ECO:0000256" key="10">
    <source>
        <dbReference type="SAM" id="Phobius"/>
    </source>
</evidence>
<dbReference type="OrthoDB" id="422156at2759"/>
<accession>A0A507FEL6</accession>
<keyword evidence="9" id="KW-0931">ER-Golgi transport</keyword>
<organism evidence="11 12">
    <name type="scientific">Chytriomyces confervae</name>
    <dbReference type="NCBI Taxonomy" id="246404"/>
    <lineage>
        <taxon>Eukaryota</taxon>
        <taxon>Fungi</taxon>
        <taxon>Fungi incertae sedis</taxon>
        <taxon>Chytridiomycota</taxon>
        <taxon>Chytridiomycota incertae sedis</taxon>
        <taxon>Chytridiomycetes</taxon>
        <taxon>Chytridiales</taxon>
        <taxon>Chytriomycetaceae</taxon>
        <taxon>Chytriomyces</taxon>
    </lineage>
</organism>
<comment type="subunit">
    <text evidence="9">Component of several multiprotein Golgi SNARE complexes.</text>
</comment>
<keyword evidence="3 9" id="KW-0813">Transport</keyword>
<evidence type="ECO:0000256" key="7">
    <source>
        <dbReference type="ARBA" id="ARBA00023034"/>
    </source>
</evidence>
<protein>
    <recommendedName>
        <fullName evidence="9">Golgi SNAP receptor complex member 1</fullName>
    </recommendedName>
</protein>
<comment type="caution">
    <text evidence="11">The sequence shown here is derived from an EMBL/GenBank/DDBJ whole genome shotgun (WGS) entry which is preliminary data.</text>
</comment>
<feature type="transmembrane region" description="Helical" evidence="10">
    <location>
        <begin position="217"/>
        <end position="235"/>
    </location>
</feature>
<keyword evidence="8 9" id="KW-0472">Membrane</keyword>
<keyword evidence="5 9" id="KW-0653">Protein transport</keyword>
<evidence type="ECO:0000256" key="4">
    <source>
        <dbReference type="ARBA" id="ARBA00022692"/>
    </source>
</evidence>
<comment type="similarity">
    <text evidence="2 9">Belongs to the GOSR1 family.</text>
</comment>
<gene>
    <name evidence="11" type="ORF">CcCBS67573_g04710</name>
</gene>
<dbReference type="Pfam" id="PF12352">
    <property type="entry name" value="V-SNARE_C"/>
    <property type="match status" value="1"/>
</dbReference>
<dbReference type="PANTHER" id="PTHR21094:SF2">
    <property type="entry name" value="GOLGI SNAP RECEPTOR COMPLEX MEMBER 1"/>
    <property type="match status" value="1"/>
</dbReference>
<dbReference type="GO" id="GO:0000139">
    <property type="term" value="C:Golgi membrane"/>
    <property type="evidence" value="ECO:0007669"/>
    <property type="project" value="UniProtKB-SubCell"/>
</dbReference>
<dbReference type="GO" id="GO:0015031">
    <property type="term" value="P:protein transport"/>
    <property type="evidence" value="ECO:0007669"/>
    <property type="project" value="UniProtKB-KW"/>
</dbReference>
<keyword evidence="6 10" id="KW-1133">Transmembrane helix</keyword>